<accession>A0A9D5A4R5</accession>
<dbReference type="PANTHER" id="PTHR48011">
    <property type="entry name" value="CCR4-NOT TRANSCRIPTIONAL COMPLEX SUBUNIT CAF120-RELATED"/>
    <property type="match status" value="1"/>
</dbReference>
<dbReference type="Proteomes" id="UP001058974">
    <property type="component" value="Chromosome 6"/>
</dbReference>
<dbReference type="InterPro" id="IPR000719">
    <property type="entry name" value="Prot_kinase_dom"/>
</dbReference>
<protein>
    <recommendedName>
        <fullName evidence="1">Protein kinase domain-containing protein</fullName>
    </recommendedName>
</protein>
<gene>
    <name evidence="2" type="ORF">KIW84_061860</name>
</gene>
<evidence type="ECO:0000313" key="3">
    <source>
        <dbReference type="Proteomes" id="UP001058974"/>
    </source>
</evidence>
<dbReference type="EMBL" id="JAMSHJ010000006">
    <property type="protein sequence ID" value="KAI5395439.1"/>
    <property type="molecule type" value="Genomic_DNA"/>
</dbReference>
<reference evidence="2 3" key="1">
    <citation type="journal article" date="2022" name="Nat. Genet.">
        <title>Improved pea reference genome and pan-genome highlight genomic features and evolutionary characteristics.</title>
        <authorList>
            <person name="Yang T."/>
            <person name="Liu R."/>
            <person name="Luo Y."/>
            <person name="Hu S."/>
            <person name="Wang D."/>
            <person name="Wang C."/>
            <person name="Pandey M.K."/>
            <person name="Ge S."/>
            <person name="Xu Q."/>
            <person name="Li N."/>
            <person name="Li G."/>
            <person name="Huang Y."/>
            <person name="Saxena R.K."/>
            <person name="Ji Y."/>
            <person name="Li M."/>
            <person name="Yan X."/>
            <person name="He Y."/>
            <person name="Liu Y."/>
            <person name="Wang X."/>
            <person name="Xiang C."/>
            <person name="Varshney R.K."/>
            <person name="Ding H."/>
            <person name="Gao S."/>
            <person name="Zong X."/>
        </authorList>
    </citation>
    <scope>NUCLEOTIDE SEQUENCE [LARGE SCALE GENOMIC DNA]</scope>
    <source>
        <strain evidence="2 3">cv. Zhongwan 6</strain>
    </source>
</reference>
<dbReference type="AlphaFoldDB" id="A0A9D5A4R5"/>
<dbReference type="GO" id="GO:0007165">
    <property type="term" value="P:signal transduction"/>
    <property type="evidence" value="ECO:0007669"/>
    <property type="project" value="TreeGrafter"/>
</dbReference>
<feature type="domain" description="Protein kinase" evidence="1">
    <location>
        <begin position="1"/>
        <end position="107"/>
    </location>
</feature>
<dbReference type="Pfam" id="PF00069">
    <property type="entry name" value="Pkinase"/>
    <property type="match status" value="1"/>
</dbReference>
<sequence length="107" mass="12235">MERSVIRYFLNTSSVEHFPISSRITEVSCWKLWFAVTRDFGLAKEKGLKEGEKKLECIGTPIFMVSESINGSVYESPMDIWALSCAFMEMISGKPTWNMSSKKICDH</sequence>
<keyword evidence="3" id="KW-1185">Reference proteome</keyword>
<dbReference type="PROSITE" id="PS50011">
    <property type="entry name" value="PROTEIN_KINASE_DOM"/>
    <property type="match status" value="1"/>
</dbReference>
<organism evidence="2 3">
    <name type="scientific">Pisum sativum</name>
    <name type="common">Garden pea</name>
    <name type="synonym">Lathyrus oleraceus</name>
    <dbReference type="NCBI Taxonomy" id="3888"/>
    <lineage>
        <taxon>Eukaryota</taxon>
        <taxon>Viridiplantae</taxon>
        <taxon>Streptophyta</taxon>
        <taxon>Embryophyta</taxon>
        <taxon>Tracheophyta</taxon>
        <taxon>Spermatophyta</taxon>
        <taxon>Magnoliopsida</taxon>
        <taxon>eudicotyledons</taxon>
        <taxon>Gunneridae</taxon>
        <taxon>Pentapetalae</taxon>
        <taxon>rosids</taxon>
        <taxon>fabids</taxon>
        <taxon>Fabales</taxon>
        <taxon>Fabaceae</taxon>
        <taxon>Papilionoideae</taxon>
        <taxon>50 kb inversion clade</taxon>
        <taxon>NPAAA clade</taxon>
        <taxon>Hologalegina</taxon>
        <taxon>IRL clade</taxon>
        <taxon>Fabeae</taxon>
        <taxon>Lathyrus</taxon>
    </lineage>
</organism>
<name>A0A9D5A4R5_PEA</name>
<dbReference type="PANTHER" id="PTHR48011:SF18">
    <property type="entry name" value="MITOGEN-ACTIVATED PROTEIN KINASE KINASE KINASE 19-RELATED"/>
    <property type="match status" value="1"/>
</dbReference>
<evidence type="ECO:0000313" key="2">
    <source>
        <dbReference type="EMBL" id="KAI5395439.1"/>
    </source>
</evidence>
<dbReference type="Gramene" id="Psat06G0186000-T1">
    <property type="protein sequence ID" value="KAI5395439.1"/>
    <property type="gene ID" value="KIW84_061860"/>
</dbReference>
<evidence type="ECO:0000259" key="1">
    <source>
        <dbReference type="PROSITE" id="PS50011"/>
    </source>
</evidence>
<dbReference type="InterPro" id="IPR011009">
    <property type="entry name" value="Kinase-like_dom_sf"/>
</dbReference>
<dbReference type="GO" id="GO:0004672">
    <property type="term" value="F:protein kinase activity"/>
    <property type="evidence" value="ECO:0007669"/>
    <property type="project" value="InterPro"/>
</dbReference>
<dbReference type="Gene3D" id="1.10.510.10">
    <property type="entry name" value="Transferase(Phosphotransferase) domain 1"/>
    <property type="match status" value="1"/>
</dbReference>
<comment type="caution">
    <text evidence="2">The sequence shown here is derived from an EMBL/GenBank/DDBJ whole genome shotgun (WGS) entry which is preliminary data.</text>
</comment>
<dbReference type="GO" id="GO:0005524">
    <property type="term" value="F:ATP binding"/>
    <property type="evidence" value="ECO:0007669"/>
    <property type="project" value="InterPro"/>
</dbReference>
<proteinExistence type="predicted"/>
<dbReference type="SUPFAM" id="SSF56112">
    <property type="entry name" value="Protein kinase-like (PK-like)"/>
    <property type="match status" value="1"/>
</dbReference>
<dbReference type="InterPro" id="IPR052751">
    <property type="entry name" value="Plant_MAPKKK"/>
</dbReference>